<feature type="short sequence motif" description="GXSXG" evidence="5">
    <location>
        <begin position="295"/>
        <end position="299"/>
    </location>
</feature>
<dbReference type="OrthoDB" id="15478at2759"/>
<evidence type="ECO:0000256" key="1">
    <source>
        <dbReference type="ARBA" id="ARBA00006104"/>
    </source>
</evidence>
<evidence type="ECO:0000256" key="3">
    <source>
        <dbReference type="ARBA" id="ARBA00022963"/>
    </source>
</evidence>
<keyword evidence="7" id="KW-0812">Transmembrane</keyword>
<dbReference type="Pfam" id="PF11815">
    <property type="entry name" value="DUF3336"/>
    <property type="match status" value="1"/>
</dbReference>
<feature type="transmembrane region" description="Helical" evidence="7">
    <location>
        <begin position="258"/>
        <end position="277"/>
    </location>
</feature>
<feature type="transmembrane region" description="Helical" evidence="7">
    <location>
        <begin position="289"/>
        <end position="308"/>
    </location>
</feature>
<feature type="non-terminal residue" evidence="9">
    <location>
        <position position="1"/>
    </location>
</feature>
<feature type="domain" description="PNPLA" evidence="8">
    <location>
        <begin position="264"/>
        <end position="336"/>
    </location>
</feature>
<evidence type="ECO:0000256" key="4">
    <source>
        <dbReference type="ARBA" id="ARBA00023098"/>
    </source>
</evidence>
<feature type="transmembrane region" description="Helical" evidence="7">
    <location>
        <begin position="94"/>
        <end position="114"/>
    </location>
</feature>
<protein>
    <submittedName>
        <fullName evidence="9">597_t:CDS:1</fullName>
    </submittedName>
</protein>
<keyword evidence="7" id="KW-0472">Membrane</keyword>
<feature type="compositionally biased region" description="Basic residues" evidence="6">
    <location>
        <begin position="15"/>
        <end position="24"/>
    </location>
</feature>
<feature type="compositionally biased region" description="Polar residues" evidence="6">
    <location>
        <begin position="1"/>
        <end position="14"/>
    </location>
</feature>
<dbReference type="AlphaFoldDB" id="A0A9N9NPF9"/>
<keyword evidence="4" id="KW-0443">Lipid metabolism</keyword>
<keyword evidence="10" id="KW-1185">Reference proteome</keyword>
<keyword evidence="7" id="KW-1133">Transmembrane helix</keyword>
<comment type="similarity">
    <text evidence="1">Belongs to the PLPL family.</text>
</comment>
<dbReference type="Proteomes" id="UP000789342">
    <property type="component" value="Unassembled WGS sequence"/>
</dbReference>
<dbReference type="GO" id="GO:0016042">
    <property type="term" value="P:lipid catabolic process"/>
    <property type="evidence" value="ECO:0007669"/>
    <property type="project" value="UniProtKB-KW"/>
</dbReference>
<dbReference type="Gene3D" id="3.40.1090.10">
    <property type="entry name" value="Cytosolic phospholipase A2 catalytic domain"/>
    <property type="match status" value="1"/>
</dbReference>
<organism evidence="9 10">
    <name type="scientific">Acaulospora morrowiae</name>
    <dbReference type="NCBI Taxonomy" id="94023"/>
    <lineage>
        <taxon>Eukaryota</taxon>
        <taxon>Fungi</taxon>
        <taxon>Fungi incertae sedis</taxon>
        <taxon>Mucoromycota</taxon>
        <taxon>Glomeromycotina</taxon>
        <taxon>Glomeromycetes</taxon>
        <taxon>Diversisporales</taxon>
        <taxon>Acaulosporaceae</taxon>
        <taxon>Acaulospora</taxon>
    </lineage>
</organism>
<dbReference type="InterPro" id="IPR050301">
    <property type="entry name" value="NTE"/>
</dbReference>
<evidence type="ECO:0000256" key="5">
    <source>
        <dbReference type="PROSITE-ProRule" id="PRU01161"/>
    </source>
</evidence>
<proteinExistence type="inferred from homology"/>
<dbReference type="InterPro" id="IPR021771">
    <property type="entry name" value="Triacylglycerol_lipase_N"/>
</dbReference>
<dbReference type="GO" id="GO:0006641">
    <property type="term" value="P:triglyceride metabolic process"/>
    <property type="evidence" value="ECO:0007669"/>
    <property type="project" value="UniProtKB-ARBA"/>
</dbReference>
<dbReference type="SUPFAM" id="SSF52151">
    <property type="entry name" value="FabD/lysophospholipase-like"/>
    <property type="match status" value="1"/>
</dbReference>
<evidence type="ECO:0000313" key="9">
    <source>
        <dbReference type="EMBL" id="CAG8746678.1"/>
    </source>
</evidence>
<dbReference type="Pfam" id="PF01734">
    <property type="entry name" value="Patatin"/>
    <property type="match status" value="1"/>
</dbReference>
<reference evidence="9" key="1">
    <citation type="submission" date="2021-06" db="EMBL/GenBank/DDBJ databases">
        <authorList>
            <person name="Kallberg Y."/>
            <person name="Tangrot J."/>
            <person name="Rosling A."/>
        </authorList>
    </citation>
    <scope>NUCLEOTIDE SEQUENCE</scope>
    <source>
        <strain evidence="9">CL551</strain>
    </source>
</reference>
<keyword evidence="3" id="KW-0442">Lipid degradation</keyword>
<evidence type="ECO:0000259" key="8">
    <source>
        <dbReference type="PROSITE" id="PS51635"/>
    </source>
</evidence>
<sequence length="336" mass="38573">MPSRTVASSSTNSHKYSKAKKHTQHHVDEFSLEFPLDDSYVDAFEKALNADPDDDSTEHIAAATDFMPIRQKIKKKRQKVPSGFEGISYHIVRFPMMLIIFIIIAFELLLYFLVRQIVNLRGERYLLREKLRRTTTYEEWVVAANELDEHFNYNEWKNEIPFGYYDFNLLQKVNRDLKNLMKGPNENALLLKNAVQNCVKNNFAGVENVRLYSQTYYGTKKLVENYYNEVTDALDFLRTTNSLSLEDKKKIFRNMHKNYGRTALCLSGGACFGYYHLGIVKALFDADVLPTVITGTSAGALIAALIGVRKDDELSQVLNPKLSSRLTACSETFTDW</sequence>
<comment type="caution">
    <text evidence="9">The sequence shown here is derived from an EMBL/GenBank/DDBJ whole genome shotgun (WGS) entry which is preliminary data.</text>
</comment>
<evidence type="ECO:0000256" key="2">
    <source>
        <dbReference type="ARBA" id="ARBA00022801"/>
    </source>
</evidence>
<dbReference type="EMBL" id="CAJVPV010033306">
    <property type="protein sequence ID" value="CAG8746678.1"/>
    <property type="molecule type" value="Genomic_DNA"/>
</dbReference>
<feature type="region of interest" description="Disordered" evidence="6">
    <location>
        <begin position="1"/>
        <end position="25"/>
    </location>
</feature>
<dbReference type="PANTHER" id="PTHR14226:SF66">
    <property type="entry name" value="TRIACYLGLYCEROL LIPASE PTL2"/>
    <property type="match status" value="1"/>
</dbReference>
<evidence type="ECO:0000313" key="10">
    <source>
        <dbReference type="Proteomes" id="UP000789342"/>
    </source>
</evidence>
<keyword evidence="2" id="KW-0378">Hydrolase</keyword>
<evidence type="ECO:0000256" key="6">
    <source>
        <dbReference type="SAM" id="MobiDB-lite"/>
    </source>
</evidence>
<gene>
    <name evidence="9" type="ORF">AMORRO_LOCUS15088</name>
</gene>
<comment type="caution">
    <text evidence="5">Lacks conserved residue(s) required for the propagation of feature annotation.</text>
</comment>
<evidence type="ECO:0000256" key="7">
    <source>
        <dbReference type="SAM" id="Phobius"/>
    </source>
</evidence>
<dbReference type="PANTHER" id="PTHR14226">
    <property type="entry name" value="NEUROPATHY TARGET ESTERASE/SWISS CHEESE D.MELANOGASTER"/>
    <property type="match status" value="1"/>
</dbReference>
<dbReference type="InterPro" id="IPR002641">
    <property type="entry name" value="PNPLA_dom"/>
</dbReference>
<dbReference type="PROSITE" id="PS51635">
    <property type="entry name" value="PNPLA"/>
    <property type="match status" value="1"/>
</dbReference>
<accession>A0A9N9NPF9</accession>
<dbReference type="InterPro" id="IPR016035">
    <property type="entry name" value="Acyl_Trfase/lysoPLipase"/>
</dbReference>
<name>A0A9N9NPF9_9GLOM</name>
<dbReference type="GO" id="GO:0004806">
    <property type="term" value="F:triacylglycerol lipase activity"/>
    <property type="evidence" value="ECO:0007669"/>
    <property type="project" value="InterPro"/>
</dbReference>